<proteinExistence type="predicted"/>
<protein>
    <submittedName>
        <fullName evidence="1">Uncharacterized protein</fullName>
    </submittedName>
</protein>
<name>A0A1A8N7A1_9TELE</name>
<dbReference type="EMBL" id="HAEH01000341">
    <property type="protein sequence ID" value="SBR64699.1"/>
    <property type="molecule type" value="Transcribed_RNA"/>
</dbReference>
<dbReference type="AlphaFoldDB" id="A0A1A8N7A1"/>
<gene>
    <name evidence="1" type="primary">Nfu_g_1_023938</name>
</gene>
<organism evidence="1">
    <name type="scientific">Nothobranchius rachovii</name>
    <name type="common">bluefin notho</name>
    <dbReference type="NCBI Taxonomy" id="451742"/>
    <lineage>
        <taxon>Eukaryota</taxon>
        <taxon>Metazoa</taxon>
        <taxon>Chordata</taxon>
        <taxon>Craniata</taxon>
        <taxon>Vertebrata</taxon>
        <taxon>Euteleostomi</taxon>
        <taxon>Actinopterygii</taxon>
        <taxon>Neopterygii</taxon>
        <taxon>Teleostei</taxon>
        <taxon>Neoteleostei</taxon>
        <taxon>Acanthomorphata</taxon>
        <taxon>Ovalentaria</taxon>
        <taxon>Atherinomorphae</taxon>
        <taxon>Cyprinodontiformes</taxon>
        <taxon>Nothobranchiidae</taxon>
        <taxon>Nothobranchius</taxon>
    </lineage>
</organism>
<reference evidence="1" key="1">
    <citation type="submission" date="2016-05" db="EMBL/GenBank/DDBJ databases">
        <authorList>
            <person name="Lavstsen T."/>
            <person name="Jespersen J.S."/>
        </authorList>
    </citation>
    <scope>NUCLEOTIDE SEQUENCE</scope>
    <source>
        <tissue evidence="1">Brain</tissue>
    </source>
</reference>
<feature type="non-terminal residue" evidence="1">
    <location>
        <position position="1"/>
    </location>
</feature>
<feature type="non-terminal residue" evidence="1">
    <location>
        <position position="45"/>
    </location>
</feature>
<evidence type="ECO:0000313" key="1">
    <source>
        <dbReference type="EMBL" id="SBR64699.1"/>
    </source>
</evidence>
<reference evidence="1" key="2">
    <citation type="submission" date="2016-06" db="EMBL/GenBank/DDBJ databases">
        <title>The genome of a short-lived fish provides insights into sex chromosome evolution and the genetic control of aging.</title>
        <authorList>
            <person name="Reichwald K."/>
            <person name="Felder M."/>
            <person name="Petzold A."/>
            <person name="Koch P."/>
            <person name="Groth M."/>
            <person name="Platzer M."/>
        </authorList>
    </citation>
    <scope>NUCLEOTIDE SEQUENCE</scope>
    <source>
        <tissue evidence="1">Brain</tissue>
    </source>
</reference>
<accession>A0A1A8N7A1</accession>
<sequence length="45" mass="5021">PEVIILSPSERAGAGDEIDRDSMKQYKKTVVTNLRVTNDAALRFD</sequence>